<reference evidence="2 3" key="2">
    <citation type="submission" date="2008-08" db="EMBL/GenBank/DDBJ databases">
        <authorList>
            <person name="Fulton L."/>
            <person name="Clifton S."/>
            <person name="Fulton B."/>
            <person name="Xu J."/>
            <person name="Minx P."/>
            <person name="Pepin K.H."/>
            <person name="Johnson M."/>
            <person name="Thiruvilangam P."/>
            <person name="Bhonagiri V."/>
            <person name="Nash W.E."/>
            <person name="Mardis E.R."/>
            <person name="Wilson R.K."/>
        </authorList>
    </citation>
    <scope>NUCLEOTIDE SEQUENCE [LARGE SCALE GENOMIC DNA]</scope>
    <source>
        <strain evidence="3">DSM 17135 / JCM 12973 / M2</strain>
    </source>
</reference>
<evidence type="ECO:0000259" key="1">
    <source>
        <dbReference type="Pfam" id="PF12728"/>
    </source>
</evidence>
<reference evidence="2 3" key="1">
    <citation type="submission" date="2008-08" db="EMBL/GenBank/DDBJ databases">
        <title>Draft genome sequence of Bacteroides plebeius (DSM 17135).</title>
        <authorList>
            <person name="Sudarsanam P."/>
            <person name="Ley R."/>
            <person name="Guruge J."/>
            <person name="Turnbaugh P.J."/>
            <person name="Mahowald M."/>
            <person name="Liep D."/>
            <person name="Gordon J."/>
        </authorList>
    </citation>
    <scope>NUCLEOTIDE SEQUENCE [LARGE SCALE GENOMIC DNA]</scope>
    <source>
        <strain evidence="3">DSM 17135 / JCM 12973 / M2</strain>
    </source>
</reference>
<organism evidence="2 3">
    <name type="scientific">Phocaeicola plebeius (strain DSM 17135 / JCM 12973 / CCUG 54634 / M2)</name>
    <name type="common">Bacteroides plebeius</name>
    <dbReference type="NCBI Taxonomy" id="484018"/>
    <lineage>
        <taxon>Bacteria</taxon>
        <taxon>Pseudomonadati</taxon>
        <taxon>Bacteroidota</taxon>
        <taxon>Bacteroidia</taxon>
        <taxon>Bacteroidales</taxon>
        <taxon>Bacteroidaceae</taxon>
        <taxon>Phocaeicola</taxon>
    </lineage>
</organism>
<dbReference type="InterPro" id="IPR041657">
    <property type="entry name" value="HTH_17"/>
</dbReference>
<dbReference type="SUPFAM" id="SSF46955">
    <property type="entry name" value="Putative DNA-binding domain"/>
    <property type="match status" value="1"/>
</dbReference>
<dbReference type="HOGENOM" id="CLU_133781_1_0_10"/>
<name>B5CYC5_PHOPM</name>
<accession>B5CYC5</accession>
<dbReference type="eggNOG" id="COG0789">
    <property type="taxonomic scope" value="Bacteria"/>
</dbReference>
<gene>
    <name evidence="2" type="ORF">BACPLE_01722</name>
</gene>
<dbReference type="EMBL" id="ABQC02000019">
    <property type="protein sequence ID" value="EDY95456.1"/>
    <property type="molecule type" value="Genomic_DNA"/>
</dbReference>
<comment type="caution">
    <text evidence="2">The sequence shown here is derived from an EMBL/GenBank/DDBJ whole genome shotgun (WGS) entry which is preliminary data.</text>
</comment>
<proteinExistence type="predicted"/>
<dbReference type="Pfam" id="PF12728">
    <property type="entry name" value="HTH_17"/>
    <property type="match status" value="1"/>
</dbReference>
<evidence type="ECO:0000313" key="2">
    <source>
        <dbReference type="EMBL" id="EDY95456.1"/>
    </source>
</evidence>
<dbReference type="Proteomes" id="UP000003452">
    <property type="component" value="Unassembled WGS sequence"/>
</dbReference>
<sequence length="121" mass="14338">MTTFCTLYIFKIHLYKLKNLLDMEIIGIETATYEKTLKEIENFLDTIDKLITASSHKTIGEWLDNQEVCLILKIAPRTLQNLRDTDQISYSQIGKKIYYKKEDIQKFIEKHNSHEQSNHTR</sequence>
<evidence type="ECO:0000313" key="3">
    <source>
        <dbReference type="Proteomes" id="UP000003452"/>
    </source>
</evidence>
<feature type="domain" description="Helix-turn-helix" evidence="1">
    <location>
        <begin position="62"/>
        <end position="111"/>
    </location>
</feature>
<dbReference type="InterPro" id="IPR009061">
    <property type="entry name" value="DNA-bd_dom_put_sf"/>
</dbReference>
<dbReference type="PANTHER" id="PTHR34585">
    <property type="match status" value="1"/>
</dbReference>
<protein>
    <recommendedName>
        <fullName evidence="1">Helix-turn-helix domain-containing protein</fullName>
    </recommendedName>
</protein>
<dbReference type="AlphaFoldDB" id="B5CYC5"/>
<dbReference type="PANTHER" id="PTHR34585:SF22">
    <property type="entry name" value="HELIX-TURN-HELIX DOMAIN-CONTAINING PROTEIN"/>
    <property type="match status" value="1"/>
</dbReference>